<dbReference type="AlphaFoldDB" id="A0A927UA54"/>
<dbReference type="PANTHER" id="PTHR30146:SF24">
    <property type="entry name" value="XYLOSE OPERON REGULATORY PROTEIN"/>
    <property type="match status" value="1"/>
</dbReference>
<dbReference type="InterPro" id="IPR000843">
    <property type="entry name" value="HTH_LacI"/>
</dbReference>
<proteinExistence type="predicted"/>
<dbReference type="InterPro" id="IPR046335">
    <property type="entry name" value="LacI/GalR-like_sensor"/>
</dbReference>
<sequence>MWDENKVRIKDVAEALGVSTATVSNVLHGKTKKISDATVKRVQEKLNEMGYVPNMAATLLAQNNSRIIGVVVNDHPKYEGHVLEDPYVCSALNALSNEIDNAGYFMMLRKSSQISEIPVFASMWNMDGMIIMGFCQDDYQSLRDKIRIPFVVYDGFFINDRNICNLMLDDYDGGSQVGKYLRTHGKNHVLCIADNKLSPDYDRYKGLCHGLQLTADYLIIPMSRKERIYFYKKRILKFNKYDAIFAVSDYYGIELMNLLIQNGYSIPKDLWMIGFDDISLCKSVIPPFASVRQDVELRAKKAIEYIHAMKEDSQFSATERIPVKLIVRESCKELVID</sequence>
<feature type="domain" description="HTH cro/C1-type" evidence="5">
    <location>
        <begin position="10"/>
        <end position="52"/>
    </location>
</feature>
<dbReference type="InterPro" id="IPR010982">
    <property type="entry name" value="Lambda_DNA-bd_dom_sf"/>
</dbReference>
<dbReference type="InterPro" id="IPR001387">
    <property type="entry name" value="Cro/C1-type_HTH"/>
</dbReference>
<keyword evidence="3" id="KW-0804">Transcription</keyword>
<dbReference type="Gene3D" id="1.10.260.40">
    <property type="entry name" value="lambda repressor-like DNA-binding domains"/>
    <property type="match status" value="1"/>
</dbReference>
<dbReference type="GO" id="GO:0003700">
    <property type="term" value="F:DNA-binding transcription factor activity"/>
    <property type="evidence" value="ECO:0007669"/>
    <property type="project" value="TreeGrafter"/>
</dbReference>
<dbReference type="PANTHER" id="PTHR30146">
    <property type="entry name" value="LACI-RELATED TRANSCRIPTIONAL REPRESSOR"/>
    <property type="match status" value="1"/>
</dbReference>
<reference evidence="6" key="1">
    <citation type="submission" date="2019-04" db="EMBL/GenBank/DDBJ databases">
        <title>Evolution of Biomass-Degrading Anaerobic Consortia Revealed by Metagenomics.</title>
        <authorList>
            <person name="Peng X."/>
        </authorList>
    </citation>
    <scope>NUCLEOTIDE SEQUENCE</scope>
    <source>
        <strain evidence="6">SIG311</strain>
    </source>
</reference>
<gene>
    <name evidence="6" type="ORF">E7272_00940</name>
</gene>
<dbReference type="SUPFAM" id="SSF47413">
    <property type="entry name" value="lambda repressor-like DNA-binding domains"/>
    <property type="match status" value="1"/>
</dbReference>
<dbReference type="Pfam" id="PF00356">
    <property type="entry name" value="LacI"/>
    <property type="match status" value="1"/>
</dbReference>
<keyword evidence="2" id="KW-0238">DNA-binding</keyword>
<evidence type="ECO:0000259" key="4">
    <source>
        <dbReference type="PROSITE" id="PS50932"/>
    </source>
</evidence>
<accession>A0A927UA54</accession>
<dbReference type="SMART" id="SM00354">
    <property type="entry name" value="HTH_LACI"/>
    <property type="match status" value="1"/>
</dbReference>
<dbReference type="Proteomes" id="UP000766246">
    <property type="component" value="Unassembled WGS sequence"/>
</dbReference>
<dbReference type="SUPFAM" id="SSF53822">
    <property type="entry name" value="Periplasmic binding protein-like I"/>
    <property type="match status" value="1"/>
</dbReference>
<feature type="domain" description="HTH lacI-type" evidence="4">
    <location>
        <begin position="7"/>
        <end position="62"/>
    </location>
</feature>
<name>A0A927UA54_9FIRM</name>
<evidence type="ECO:0000259" key="5">
    <source>
        <dbReference type="PROSITE" id="PS50943"/>
    </source>
</evidence>
<keyword evidence="1" id="KW-0805">Transcription regulation</keyword>
<evidence type="ECO:0000256" key="3">
    <source>
        <dbReference type="ARBA" id="ARBA00023163"/>
    </source>
</evidence>
<protein>
    <submittedName>
        <fullName evidence="6">LacI family transcriptional regulator</fullName>
    </submittedName>
</protein>
<evidence type="ECO:0000313" key="6">
    <source>
        <dbReference type="EMBL" id="MBE5918383.1"/>
    </source>
</evidence>
<dbReference type="EMBL" id="SVER01000002">
    <property type="protein sequence ID" value="MBE5918383.1"/>
    <property type="molecule type" value="Genomic_DNA"/>
</dbReference>
<comment type="caution">
    <text evidence="6">The sequence shown here is derived from an EMBL/GenBank/DDBJ whole genome shotgun (WGS) entry which is preliminary data.</text>
</comment>
<evidence type="ECO:0000313" key="7">
    <source>
        <dbReference type="Proteomes" id="UP000766246"/>
    </source>
</evidence>
<evidence type="ECO:0000256" key="1">
    <source>
        <dbReference type="ARBA" id="ARBA00023015"/>
    </source>
</evidence>
<evidence type="ECO:0000256" key="2">
    <source>
        <dbReference type="ARBA" id="ARBA00023125"/>
    </source>
</evidence>
<dbReference type="PROSITE" id="PS50932">
    <property type="entry name" value="HTH_LACI_2"/>
    <property type="match status" value="1"/>
</dbReference>
<dbReference type="CDD" id="cd01392">
    <property type="entry name" value="HTH_LacI"/>
    <property type="match status" value="1"/>
</dbReference>
<dbReference type="Gene3D" id="3.40.50.2300">
    <property type="match status" value="2"/>
</dbReference>
<dbReference type="PROSITE" id="PS50943">
    <property type="entry name" value="HTH_CROC1"/>
    <property type="match status" value="1"/>
</dbReference>
<dbReference type="InterPro" id="IPR028082">
    <property type="entry name" value="Peripla_BP_I"/>
</dbReference>
<dbReference type="GO" id="GO:0000976">
    <property type="term" value="F:transcription cis-regulatory region binding"/>
    <property type="evidence" value="ECO:0007669"/>
    <property type="project" value="TreeGrafter"/>
</dbReference>
<organism evidence="6 7">
    <name type="scientific">Pseudobutyrivibrio ruminis</name>
    <dbReference type="NCBI Taxonomy" id="46206"/>
    <lineage>
        <taxon>Bacteria</taxon>
        <taxon>Bacillati</taxon>
        <taxon>Bacillota</taxon>
        <taxon>Clostridia</taxon>
        <taxon>Lachnospirales</taxon>
        <taxon>Lachnospiraceae</taxon>
        <taxon>Pseudobutyrivibrio</taxon>
    </lineage>
</organism>
<dbReference type="Pfam" id="PF13377">
    <property type="entry name" value="Peripla_BP_3"/>
    <property type="match status" value="1"/>
</dbReference>